<reference evidence="1" key="1">
    <citation type="submission" date="2022-11" db="EMBL/GenBank/DDBJ databases">
        <title>Methylomonas rapida sp. nov., Carotenoid-Producing Obligate Methanotrophs with High Growth Characteristics and Biotechnological Potential.</title>
        <authorList>
            <person name="Tikhonova E.N."/>
            <person name="Suleimanov R.Z."/>
            <person name="Miroshnikov K."/>
            <person name="Oshkin I.Y."/>
            <person name="Belova S.E."/>
            <person name="Danilova O.V."/>
            <person name="Ashikhmin A."/>
            <person name="Konopkin A."/>
            <person name="But S.Y."/>
            <person name="Khmelenina V.N."/>
            <person name="Kuznetsov N."/>
            <person name="Pimenov N.V."/>
            <person name="Dedysh S.N."/>
        </authorList>
    </citation>
    <scope>NUCLEOTIDE SEQUENCE</scope>
    <source>
        <strain evidence="1">MP1</strain>
    </source>
</reference>
<accession>A0ABY7GH97</accession>
<sequence length="274" mass="32008">MSKASERISQIRTEKVGDSNKRVLLVEGESDKDAISIFLTTKYPEWEQKWILEAAGNKKQVIDLLRSENDWVGLIDKDEWTASEIKEKTDVLNNLLVLPRFCLESYLVEPNELWSALPEKQRIKFQNGFAEFSDIIDGNKDNWLRHAALWHIVNPLWRELRSSGFGIKKTLLDPNNIPSNEDFKTKLSEWHITLTPNQKALELDALINEFYGETNFTFYTQRLYAKDFYLLVIHPMFDRLLGQKKATDRKISIFRHLPVPNDLDLLWQKMGLIA</sequence>
<evidence type="ECO:0000313" key="1">
    <source>
        <dbReference type="EMBL" id="WAR44630.1"/>
    </source>
</evidence>
<gene>
    <name evidence="1" type="ORF">NM686_020140</name>
</gene>
<protein>
    <submittedName>
        <fullName evidence="1">DUF4435 domain-containing protein</fullName>
    </submittedName>
</protein>
<dbReference type="RefSeq" id="WP_255189602.1">
    <property type="nucleotide sequence ID" value="NZ_CP113517.1"/>
</dbReference>
<dbReference type="Proteomes" id="UP001162780">
    <property type="component" value="Chromosome"/>
</dbReference>
<organism evidence="1 2">
    <name type="scientific">Methylomonas rapida</name>
    <dbReference type="NCBI Taxonomy" id="2963939"/>
    <lineage>
        <taxon>Bacteria</taxon>
        <taxon>Pseudomonadati</taxon>
        <taxon>Pseudomonadota</taxon>
        <taxon>Gammaproteobacteria</taxon>
        <taxon>Methylococcales</taxon>
        <taxon>Methylococcaceae</taxon>
        <taxon>Methylomonas</taxon>
    </lineage>
</organism>
<evidence type="ECO:0000313" key="2">
    <source>
        <dbReference type="Proteomes" id="UP001162780"/>
    </source>
</evidence>
<proteinExistence type="predicted"/>
<keyword evidence="2" id="KW-1185">Reference proteome</keyword>
<dbReference type="EMBL" id="CP113517">
    <property type="protein sequence ID" value="WAR44630.1"/>
    <property type="molecule type" value="Genomic_DNA"/>
</dbReference>
<name>A0ABY7GH97_9GAMM</name>